<protein>
    <recommendedName>
        <fullName evidence="12">Peroxisomal targeting signal receptor</fullName>
    </recommendedName>
</protein>
<dbReference type="AlphaFoldDB" id="A0AAF0EAK6"/>
<keyword evidence="4" id="KW-0963">Cytoplasm</keyword>
<dbReference type="PANTHER" id="PTHR10130:SF0">
    <property type="entry name" value="GH08708P"/>
    <property type="match status" value="1"/>
</dbReference>
<dbReference type="GO" id="GO:0005778">
    <property type="term" value="C:peroxisomal membrane"/>
    <property type="evidence" value="ECO:0007669"/>
    <property type="project" value="TreeGrafter"/>
</dbReference>
<dbReference type="InterPro" id="IPR011990">
    <property type="entry name" value="TPR-like_helical_dom_sf"/>
</dbReference>
<dbReference type="InterPro" id="IPR019734">
    <property type="entry name" value="TPR_rpt"/>
</dbReference>
<organism evidence="10 11">
    <name type="scientific">Malassezia equina</name>
    <dbReference type="NCBI Taxonomy" id="1381935"/>
    <lineage>
        <taxon>Eukaryota</taxon>
        <taxon>Fungi</taxon>
        <taxon>Dikarya</taxon>
        <taxon>Basidiomycota</taxon>
        <taxon>Ustilaginomycotina</taxon>
        <taxon>Malasseziomycetes</taxon>
        <taxon>Malasseziales</taxon>
        <taxon>Malasseziaceae</taxon>
        <taxon>Malassezia</taxon>
    </lineage>
</organism>
<feature type="repeat" description="TPR" evidence="8">
    <location>
        <begin position="609"/>
        <end position="642"/>
    </location>
</feature>
<gene>
    <name evidence="10" type="ORF">MEQU1_000846</name>
</gene>
<dbReference type="Gene3D" id="1.25.40.10">
    <property type="entry name" value="Tetratricopeptide repeat domain"/>
    <property type="match status" value="1"/>
</dbReference>
<keyword evidence="11" id="KW-1185">Reference proteome</keyword>
<dbReference type="Pfam" id="PF13181">
    <property type="entry name" value="TPR_8"/>
    <property type="match status" value="1"/>
</dbReference>
<dbReference type="SUPFAM" id="SSF48452">
    <property type="entry name" value="TPR-like"/>
    <property type="match status" value="1"/>
</dbReference>
<feature type="repeat" description="TPR" evidence="8">
    <location>
        <begin position="499"/>
        <end position="532"/>
    </location>
</feature>
<comment type="subcellular location">
    <subcellularLocation>
        <location evidence="2">Cytoplasm</location>
    </subcellularLocation>
    <subcellularLocation>
        <location evidence="1">Peroxisome</location>
    </subcellularLocation>
</comment>
<feature type="repeat" description="TPR" evidence="8">
    <location>
        <begin position="533"/>
        <end position="566"/>
    </location>
</feature>
<evidence type="ECO:0000256" key="4">
    <source>
        <dbReference type="ARBA" id="ARBA00022490"/>
    </source>
</evidence>
<keyword evidence="7" id="KW-0576">Peroxisome</keyword>
<feature type="repeat" description="TPR" evidence="8">
    <location>
        <begin position="643"/>
        <end position="676"/>
    </location>
</feature>
<sequence length="758" mass="83971">MSLPDMLGGASECGPVNPMQQLGKRFGQDRGAQFDQLRPGSEMGPSRPNGFRTQRAGPDDPAFFTRDTALAPFQVQELRQALPPLMAQSAWQAPPAWEASFERGRASGSSAAPAWAQDFMSTGAMPAQSTQTSTSVMHAPRSAPVGPAQATAGPATPLTQFRRPFPAMPPPMMAHAPPRMQTATKPDALENVSQSSWDSAFTAVDMQQPAVAPAVATAEQASELDHMTADDLAEAAERLLDAVKHDRSDKFKQSEFLRLMEKLRDRQVEVCGSDIVDKGKGKEAEGPPTQAHLDDMLRQAAPMLTSQTGQPQTMHPDAQSQLQEFWMEEDAAREKPKHAHTFVGDGGDVAARMREDDEIMAQDLRAQDDDDLIAREYNKWTSMDTNVSGANTKWEEEMNAEDFVGRAWDGVQGRGRPGAQNNEWEKLQRDWEGFESLEDGVHPTVADRVQVPFPYATPDYRFHDANPYADTLHHATQAPTVFDSVLEHEAAVQADPRDAAKWYALGLRQQENEREKQAIAALHKALKIDPKLKDAWLALAVSYTNENERDEALEALERWINVNDTYRGIVHRYQRSGDQKSKSRHTQLTQVLMAMARAGVSNGATSIDADIQVALGVLFNASSEYEKAVDCFTAALNVRPDDWILYNRIGATLSNSGRSQDSLQFYHKALSLRPDFARCHFNLSISCLNLKQYQEAAEHAFTALHLQHASQDSDPSDTQSSSVWEILRVSLELMRRPDLASLCTTRDVNAIRLEDIVG</sequence>
<feature type="compositionally biased region" description="Low complexity" evidence="9">
    <location>
        <begin position="143"/>
        <end position="154"/>
    </location>
</feature>
<evidence type="ECO:0000256" key="8">
    <source>
        <dbReference type="PROSITE-ProRule" id="PRU00339"/>
    </source>
</evidence>
<evidence type="ECO:0000313" key="11">
    <source>
        <dbReference type="Proteomes" id="UP001214415"/>
    </source>
</evidence>
<dbReference type="SMART" id="SM00028">
    <property type="entry name" value="TPR"/>
    <property type="match status" value="5"/>
</dbReference>
<evidence type="ECO:0008006" key="12">
    <source>
        <dbReference type="Google" id="ProtNLM"/>
    </source>
</evidence>
<proteinExistence type="inferred from homology"/>
<evidence type="ECO:0000256" key="1">
    <source>
        <dbReference type="ARBA" id="ARBA00004275"/>
    </source>
</evidence>
<evidence type="ECO:0000256" key="2">
    <source>
        <dbReference type="ARBA" id="ARBA00004496"/>
    </source>
</evidence>
<evidence type="ECO:0000256" key="3">
    <source>
        <dbReference type="ARBA" id="ARBA00005348"/>
    </source>
</evidence>
<dbReference type="EMBL" id="CP119901">
    <property type="protein sequence ID" value="WFD22183.1"/>
    <property type="molecule type" value="Genomic_DNA"/>
</dbReference>
<evidence type="ECO:0000256" key="5">
    <source>
        <dbReference type="ARBA" id="ARBA00022737"/>
    </source>
</evidence>
<dbReference type="GO" id="GO:0005052">
    <property type="term" value="F:peroxisome matrix targeting signal-1 binding"/>
    <property type="evidence" value="ECO:0007669"/>
    <property type="project" value="TreeGrafter"/>
</dbReference>
<dbReference type="Proteomes" id="UP001214415">
    <property type="component" value="Chromosome 2"/>
</dbReference>
<dbReference type="PANTHER" id="PTHR10130">
    <property type="entry name" value="PEROXISOMAL TARGETING SIGNAL 1 RECEPTOR PEX5"/>
    <property type="match status" value="1"/>
</dbReference>
<feature type="region of interest" description="Disordered" evidence="9">
    <location>
        <begin position="1"/>
        <end position="64"/>
    </location>
</feature>
<accession>A0AAF0EAK6</accession>
<evidence type="ECO:0000256" key="7">
    <source>
        <dbReference type="ARBA" id="ARBA00023140"/>
    </source>
</evidence>
<dbReference type="PROSITE" id="PS50005">
    <property type="entry name" value="TPR"/>
    <property type="match status" value="4"/>
</dbReference>
<dbReference type="GO" id="GO:0005829">
    <property type="term" value="C:cytosol"/>
    <property type="evidence" value="ECO:0007669"/>
    <property type="project" value="TreeGrafter"/>
</dbReference>
<evidence type="ECO:0000313" key="10">
    <source>
        <dbReference type="EMBL" id="WFD22183.1"/>
    </source>
</evidence>
<reference evidence="10" key="1">
    <citation type="submission" date="2023-03" db="EMBL/GenBank/DDBJ databases">
        <title>Mating type loci evolution in Malassezia.</title>
        <authorList>
            <person name="Coelho M.A."/>
        </authorList>
    </citation>
    <scope>NUCLEOTIDE SEQUENCE</scope>
    <source>
        <strain evidence="10">CBS 12830</strain>
    </source>
</reference>
<comment type="similarity">
    <text evidence="3">Belongs to the peroxisomal targeting signal receptor family.</text>
</comment>
<dbReference type="GO" id="GO:0016560">
    <property type="term" value="P:protein import into peroxisome matrix, docking"/>
    <property type="evidence" value="ECO:0007669"/>
    <property type="project" value="TreeGrafter"/>
</dbReference>
<evidence type="ECO:0000256" key="9">
    <source>
        <dbReference type="SAM" id="MobiDB-lite"/>
    </source>
</evidence>
<keyword evidence="5" id="KW-0677">Repeat</keyword>
<keyword evidence="6 8" id="KW-0802">TPR repeat</keyword>
<name>A0AAF0EAK6_9BASI</name>
<dbReference type="Pfam" id="PF14559">
    <property type="entry name" value="TPR_19"/>
    <property type="match status" value="1"/>
</dbReference>
<evidence type="ECO:0000256" key="6">
    <source>
        <dbReference type="ARBA" id="ARBA00022803"/>
    </source>
</evidence>
<dbReference type="InterPro" id="IPR024111">
    <property type="entry name" value="PEX5/PEX5L"/>
</dbReference>
<feature type="region of interest" description="Disordered" evidence="9">
    <location>
        <begin position="131"/>
        <end position="154"/>
    </location>
</feature>